<accession>A0AAE7CZ10</accession>
<evidence type="ECO:0000313" key="5">
    <source>
        <dbReference type="Proteomes" id="UP000824976"/>
    </source>
</evidence>
<dbReference type="EMBL" id="CP040817">
    <property type="protein sequence ID" value="QYM91174.1"/>
    <property type="molecule type" value="Genomic_DNA"/>
</dbReference>
<keyword evidence="2" id="KW-0503">Monooxygenase</keyword>
<dbReference type="Pfam" id="PF03992">
    <property type="entry name" value="ABM"/>
    <property type="match status" value="1"/>
</dbReference>
<dbReference type="InterPro" id="IPR052936">
    <property type="entry name" value="Jasmonate_Hydroxylase-like"/>
</dbReference>
<dbReference type="PANTHER" id="PTHR37811:SF2">
    <property type="entry name" value="ABM DOMAIN-CONTAINING PROTEIN"/>
    <property type="match status" value="1"/>
</dbReference>
<evidence type="ECO:0000313" key="4">
    <source>
        <dbReference type="Proteomes" id="UP000500801"/>
    </source>
</evidence>
<name>A0AAE7CZ10_9GAMM</name>
<sequence>MIAVIFEVWPTQDKASSYFDIAASLRPELELIDGFISIERFESLTTKGKYLSLSFWRDEDAVRAWRNQEEHRHAQSEGRHGVFADYRLRVAAVMRDYGLNERDQAPKDSHVVHD</sequence>
<dbReference type="Proteomes" id="UP000500801">
    <property type="component" value="Chromosome"/>
</dbReference>
<evidence type="ECO:0000313" key="3">
    <source>
        <dbReference type="EMBL" id="QYM91174.1"/>
    </source>
</evidence>
<feature type="domain" description="ABM" evidence="1">
    <location>
        <begin position="2"/>
        <end position="94"/>
    </location>
</feature>
<keyword evidence="2" id="KW-0560">Oxidoreductase</keyword>
<dbReference type="GO" id="GO:0004497">
    <property type="term" value="F:monooxygenase activity"/>
    <property type="evidence" value="ECO:0007669"/>
    <property type="project" value="UniProtKB-KW"/>
</dbReference>
<organism evidence="2 4">
    <name type="scientific">Dickeya zeae</name>
    <dbReference type="NCBI Taxonomy" id="204042"/>
    <lineage>
        <taxon>Bacteria</taxon>
        <taxon>Pseudomonadati</taxon>
        <taxon>Pseudomonadota</taxon>
        <taxon>Gammaproteobacteria</taxon>
        <taxon>Enterobacterales</taxon>
        <taxon>Pectobacteriaceae</taxon>
        <taxon>Dickeya</taxon>
    </lineage>
</organism>
<dbReference type="RefSeq" id="WP_168362618.1">
    <property type="nucleotide sequence ID" value="NZ_CP033622.1"/>
</dbReference>
<dbReference type="Proteomes" id="UP000824976">
    <property type="component" value="Chromosome"/>
</dbReference>
<evidence type="ECO:0000259" key="1">
    <source>
        <dbReference type="PROSITE" id="PS51725"/>
    </source>
</evidence>
<proteinExistence type="predicted"/>
<dbReference type="SUPFAM" id="SSF54909">
    <property type="entry name" value="Dimeric alpha+beta barrel"/>
    <property type="match status" value="1"/>
</dbReference>
<reference evidence="2 4" key="1">
    <citation type="submission" date="2018-11" db="EMBL/GenBank/DDBJ databases">
        <title>Complete genome sequence of Dickeya zeae strain CE1 infecting Canna edulis Ker-Gawl. in China.</title>
        <authorList>
            <person name="Zhang J."/>
            <person name="Lin B."/>
            <person name="Shen H."/>
            <person name="Jiang S."/>
            <person name="Pu X."/>
            <person name="Sun D."/>
        </authorList>
    </citation>
    <scope>NUCLEOTIDE SEQUENCE [LARGE SCALE GENOMIC DNA]</scope>
    <source>
        <strain evidence="2 4">CE1</strain>
    </source>
</reference>
<keyword evidence="5" id="KW-1185">Reference proteome</keyword>
<dbReference type="InterPro" id="IPR007138">
    <property type="entry name" value="ABM_dom"/>
</dbReference>
<dbReference type="InterPro" id="IPR011008">
    <property type="entry name" value="Dimeric_a/b-barrel"/>
</dbReference>
<dbReference type="PROSITE" id="PS51725">
    <property type="entry name" value="ABM"/>
    <property type="match status" value="1"/>
</dbReference>
<dbReference type="AlphaFoldDB" id="A0AAE7CZ10"/>
<evidence type="ECO:0000313" key="2">
    <source>
        <dbReference type="EMBL" id="QIZ51352.1"/>
    </source>
</evidence>
<dbReference type="PANTHER" id="PTHR37811">
    <property type="entry name" value="BLL5343 PROTEIN"/>
    <property type="match status" value="1"/>
</dbReference>
<reference evidence="3 5" key="2">
    <citation type="submission" date="2019-06" db="EMBL/GenBank/DDBJ databases">
        <title>Complete genome of Dickeya zeae PL65.</title>
        <authorList>
            <person name="Boluk G."/>
            <person name="Arif M."/>
        </authorList>
    </citation>
    <scope>NUCLEOTIDE SEQUENCE [LARGE SCALE GENOMIC DNA]</scope>
    <source>
        <strain evidence="3 5">PL65</strain>
    </source>
</reference>
<protein>
    <submittedName>
        <fullName evidence="2">Antibiotic biosynthesis monooxygenase</fullName>
    </submittedName>
</protein>
<dbReference type="Gene3D" id="3.30.70.100">
    <property type="match status" value="1"/>
</dbReference>
<gene>
    <name evidence="2" type="ORF">DWG24_11525</name>
    <name evidence="3" type="ORF">FGI21_04420</name>
</gene>
<dbReference type="EMBL" id="CP033622">
    <property type="protein sequence ID" value="QIZ51352.1"/>
    <property type="molecule type" value="Genomic_DNA"/>
</dbReference>